<feature type="domain" description="Glycosyl transferase family 1" evidence="2">
    <location>
        <begin position="220"/>
        <end position="377"/>
    </location>
</feature>
<dbReference type="Proteomes" id="UP000572863">
    <property type="component" value="Unassembled WGS sequence"/>
</dbReference>
<protein>
    <submittedName>
        <fullName evidence="3">Glycosyltransferase family 4 protein</fullName>
    </submittedName>
</protein>
<accession>A0ABX2R3X7</accession>
<organism evidence="3 4">
    <name type="scientific">Pseudomonas reactans</name>
    <dbReference type="NCBI Taxonomy" id="117680"/>
    <lineage>
        <taxon>Bacteria</taxon>
        <taxon>Pseudomonadati</taxon>
        <taxon>Pseudomonadota</taxon>
        <taxon>Gammaproteobacteria</taxon>
        <taxon>Pseudomonadales</taxon>
        <taxon>Pseudomonadaceae</taxon>
        <taxon>Pseudomonas</taxon>
    </lineage>
</organism>
<evidence type="ECO:0000256" key="1">
    <source>
        <dbReference type="ARBA" id="ARBA00022679"/>
    </source>
</evidence>
<gene>
    <name evidence="3" type="ORF">HX871_29050</name>
</gene>
<dbReference type="PANTHER" id="PTHR46401">
    <property type="entry name" value="GLYCOSYLTRANSFERASE WBBK-RELATED"/>
    <property type="match status" value="1"/>
</dbReference>
<feature type="domain" description="Glycosyl transferase family 1" evidence="2">
    <location>
        <begin position="655"/>
        <end position="795"/>
    </location>
</feature>
<dbReference type="InterPro" id="IPR001296">
    <property type="entry name" value="Glyco_trans_1"/>
</dbReference>
<dbReference type="Gene3D" id="3.40.50.2000">
    <property type="entry name" value="Glycogen Phosphorylase B"/>
    <property type="match status" value="3"/>
</dbReference>
<dbReference type="CDD" id="cd03809">
    <property type="entry name" value="GT4_MtfB-like"/>
    <property type="match status" value="2"/>
</dbReference>
<dbReference type="EMBL" id="JACARY010000078">
    <property type="protein sequence ID" value="NWD98473.1"/>
    <property type="molecule type" value="Genomic_DNA"/>
</dbReference>
<dbReference type="SUPFAM" id="SSF53756">
    <property type="entry name" value="UDP-Glycosyltransferase/glycogen phosphorylase"/>
    <property type="match status" value="2"/>
</dbReference>
<dbReference type="Pfam" id="PF00534">
    <property type="entry name" value="Glycos_transf_1"/>
    <property type="match status" value="2"/>
</dbReference>
<dbReference type="RefSeq" id="WP_177061936.1">
    <property type="nucleotide sequence ID" value="NZ_JACARY010000078.1"/>
</dbReference>
<evidence type="ECO:0000259" key="2">
    <source>
        <dbReference type="Pfam" id="PF00534"/>
    </source>
</evidence>
<comment type="caution">
    <text evidence="3">The sequence shown here is derived from an EMBL/GenBank/DDBJ whole genome shotgun (WGS) entry which is preliminary data.</text>
</comment>
<reference evidence="3 4" key="1">
    <citation type="submission" date="2020-04" db="EMBL/GenBank/DDBJ databases">
        <title>Molecular characterization of pseudomonads from Agaricus bisporus reveal novel blotch 2 pathogens in Western Europe.</title>
        <authorList>
            <person name="Taparia T."/>
            <person name="Krijger M."/>
            <person name="Haynes E."/>
            <person name="Elpinstone J.G."/>
            <person name="Noble R."/>
            <person name="Van Der Wolf J."/>
        </authorList>
    </citation>
    <scope>NUCLEOTIDE SEQUENCE [LARGE SCALE GENOMIC DNA]</scope>
    <source>
        <strain evidence="3 4">P7774</strain>
    </source>
</reference>
<keyword evidence="4" id="KW-1185">Reference proteome</keyword>
<evidence type="ECO:0000313" key="4">
    <source>
        <dbReference type="Proteomes" id="UP000572863"/>
    </source>
</evidence>
<keyword evidence="1" id="KW-0808">Transferase</keyword>
<evidence type="ECO:0000313" key="3">
    <source>
        <dbReference type="EMBL" id="NWD98473.1"/>
    </source>
</evidence>
<dbReference type="PANTHER" id="PTHR46401:SF2">
    <property type="entry name" value="GLYCOSYLTRANSFERASE WBBK-RELATED"/>
    <property type="match status" value="1"/>
</dbReference>
<sequence>MRIVIDLQGAQSESRFRGIGRYSLSLALAIAKNAGDHEVWIVLNGRMPESILDIRNAFSTLIPKERIRIFDVPDDLSSPWVLSASEIVREEFIGSLEPDVVLITSLFEDPGAGAVTSVGASVNNYRTAVVLYDLIPLLNKEVYLPTPALRDYYGRKISWLERADALLAISQSSRDEAVKHLSVPQERVSNISAAIGEQFYPRVFSKDAAAKFLQRMGVQEKFVLYAPGGFDPRKNFSRLLEAYSRLKPELRSHYQLVIASRLHEQQRIELLGLKEKFGFEIHELVLTGYVEDEDLIALYSLASLFVFPSTHEGFGLPVLEAMACGAPVVGSNCSSIPEVIGLADALFDPLSVASISDKISQVLEDESFRQRLIEHAETQSRTFSWGESALNAITAMERMVTAESPAAPYDFSQQTLLENLTRLPDCQPTDIQLVQISKSIAFNLLGGTEKQLLLDVSSIVQSDAKSGIQRVVRSLLQELLNAPPAGLVVRPIYYHAGEYFYANEFVARFFPESSSMADAPIDFTQGDVYLSLDLTMHLADELYPLHSQMRSGGVEVNFIVYDLLLVQRPDWWPAPTADYFTNWLKRITDVGAGLICISEAVAQEMKAWMASNAPARCDGGPQIKSFHLGADIASSMPSVGFPKNAQHVLAQLQARPSFLMVSTIEPRKGHAQTIAAFEALWAEGLDANLVIVGKRGWLVDSVITSIERHPALNERLFWLEGISDEYLEKVYAASTCLIAASEGEGFGLPLIEAAQHHLPMIVRDIPVFREVAGDHAFYFEGLAPAALAKSVREWLVLFNTGEHPLSVSMPWLTWEQSAHQLKQSIFQ</sequence>
<name>A0ABX2R3X7_9PSED</name>
<proteinExistence type="predicted"/>